<protein>
    <submittedName>
        <fullName evidence="1">Uncharacterized protein</fullName>
    </submittedName>
</protein>
<accession>A0A0F9TS51</accession>
<comment type="caution">
    <text evidence="1">The sequence shown here is derived from an EMBL/GenBank/DDBJ whole genome shotgun (WGS) entry which is preliminary data.</text>
</comment>
<evidence type="ECO:0000313" key="1">
    <source>
        <dbReference type="EMBL" id="KKN51936.1"/>
    </source>
</evidence>
<dbReference type="EMBL" id="LAZR01001042">
    <property type="protein sequence ID" value="KKN51936.1"/>
    <property type="molecule type" value="Genomic_DNA"/>
</dbReference>
<reference evidence="1" key="1">
    <citation type="journal article" date="2015" name="Nature">
        <title>Complex archaea that bridge the gap between prokaryotes and eukaryotes.</title>
        <authorList>
            <person name="Spang A."/>
            <person name="Saw J.H."/>
            <person name="Jorgensen S.L."/>
            <person name="Zaremba-Niedzwiedzka K."/>
            <person name="Martijn J."/>
            <person name="Lind A.E."/>
            <person name="van Eijk R."/>
            <person name="Schleper C."/>
            <person name="Guy L."/>
            <person name="Ettema T.J."/>
        </authorList>
    </citation>
    <scope>NUCLEOTIDE SEQUENCE</scope>
</reference>
<proteinExistence type="predicted"/>
<sequence length="52" mass="6177">MNNDYYMKKTEKVCPSCILHTGGIPKEAIKFCLTHENEKTTKNWFKKEKIEK</sequence>
<gene>
    <name evidence="1" type="ORF">LCGC14_0617730</name>
</gene>
<organism evidence="1">
    <name type="scientific">marine sediment metagenome</name>
    <dbReference type="NCBI Taxonomy" id="412755"/>
    <lineage>
        <taxon>unclassified sequences</taxon>
        <taxon>metagenomes</taxon>
        <taxon>ecological metagenomes</taxon>
    </lineage>
</organism>
<dbReference type="AlphaFoldDB" id="A0A0F9TS51"/>
<name>A0A0F9TS51_9ZZZZ</name>